<sequence>MKRSRTLPRSVREERVERSRTSHFRQTREVELRLRTSETAAMMLERMTSGRSLMVVIQVSCAAIDRLSVWENFWVVVIGKVWEIGFKSLRWG</sequence>
<keyword evidence="3" id="KW-1185">Reference proteome</keyword>
<feature type="region of interest" description="Disordered" evidence="1">
    <location>
        <begin position="1"/>
        <end position="22"/>
    </location>
</feature>
<comment type="caution">
    <text evidence="2">The sequence shown here is derived from an EMBL/GenBank/DDBJ whole genome shotgun (WGS) entry which is preliminary data.</text>
</comment>
<proteinExistence type="predicted"/>
<dbReference type="EMBL" id="JACXVP010000007">
    <property type="protein sequence ID" value="KAG5597254.1"/>
    <property type="molecule type" value="Genomic_DNA"/>
</dbReference>
<protein>
    <submittedName>
        <fullName evidence="2">Uncharacterized protein</fullName>
    </submittedName>
</protein>
<evidence type="ECO:0000313" key="2">
    <source>
        <dbReference type="EMBL" id="KAG5597254.1"/>
    </source>
</evidence>
<dbReference type="Proteomes" id="UP000824120">
    <property type="component" value="Chromosome 7"/>
</dbReference>
<reference evidence="2 3" key="1">
    <citation type="submission" date="2020-09" db="EMBL/GenBank/DDBJ databases">
        <title>De no assembly of potato wild relative species, Solanum commersonii.</title>
        <authorList>
            <person name="Cho K."/>
        </authorList>
    </citation>
    <scope>NUCLEOTIDE SEQUENCE [LARGE SCALE GENOMIC DNA]</scope>
    <source>
        <strain evidence="2">LZ3.2</strain>
        <tissue evidence="2">Leaf</tissue>
    </source>
</reference>
<name>A0A9J5YE29_SOLCO</name>
<accession>A0A9J5YE29</accession>
<gene>
    <name evidence="2" type="ORF">H5410_038486</name>
</gene>
<evidence type="ECO:0000256" key="1">
    <source>
        <dbReference type="SAM" id="MobiDB-lite"/>
    </source>
</evidence>
<organism evidence="2 3">
    <name type="scientific">Solanum commersonii</name>
    <name type="common">Commerson's wild potato</name>
    <name type="synonym">Commerson's nightshade</name>
    <dbReference type="NCBI Taxonomy" id="4109"/>
    <lineage>
        <taxon>Eukaryota</taxon>
        <taxon>Viridiplantae</taxon>
        <taxon>Streptophyta</taxon>
        <taxon>Embryophyta</taxon>
        <taxon>Tracheophyta</taxon>
        <taxon>Spermatophyta</taxon>
        <taxon>Magnoliopsida</taxon>
        <taxon>eudicotyledons</taxon>
        <taxon>Gunneridae</taxon>
        <taxon>Pentapetalae</taxon>
        <taxon>asterids</taxon>
        <taxon>lamiids</taxon>
        <taxon>Solanales</taxon>
        <taxon>Solanaceae</taxon>
        <taxon>Solanoideae</taxon>
        <taxon>Solaneae</taxon>
        <taxon>Solanum</taxon>
    </lineage>
</organism>
<dbReference type="AlphaFoldDB" id="A0A9J5YE29"/>
<feature type="compositionally biased region" description="Basic and acidic residues" evidence="1">
    <location>
        <begin position="10"/>
        <end position="22"/>
    </location>
</feature>
<evidence type="ECO:0000313" key="3">
    <source>
        <dbReference type="Proteomes" id="UP000824120"/>
    </source>
</evidence>